<accession>A0ABS0GJT6</accession>
<evidence type="ECO:0000313" key="1">
    <source>
        <dbReference type="EMBL" id="MBF9002479.1"/>
    </source>
</evidence>
<reference evidence="1 2" key="1">
    <citation type="submission" date="2020-11" db="EMBL/GenBank/DDBJ databases">
        <title>Vibrio nitrifigilis sp. nov., a marine nitrogen-fixing bacterium isolated from the lagoon sediment of an islet inside an atoll.</title>
        <authorList>
            <person name="Wang L.-T."/>
            <person name="Shieh W.Y."/>
        </authorList>
    </citation>
    <scope>NUCLEOTIDE SEQUENCE [LARGE SCALE GENOMIC DNA]</scope>
    <source>
        <strain evidence="1 2">NFV-1</strain>
    </source>
</reference>
<dbReference type="Pfam" id="PF20551">
    <property type="entry name" value="DUF6765"/>
    <property type="match status" value="1"/>
</dbReference>
<comment type="caution">
    <text evidence="1">The sequence shown here is derived from an EMBL/GenBank/DDBJ whole genome shotgun (WGS) entry which is preliminary data.</text>
</comment>
<dbReference type="Proteomes" id="UP000597206">
    <property type="component" value="Unassembled WGS sequence"/>
</dbReference>
<dbReference type="RefSeq" id="WP_196124349.1">
    <property type="nucleotide sequence ID" value="NZ_JADPMR010000004.1"/>
</dbReference>
<name>A0ABS0GJT6_9VIBR</name>
<evidence type="ECO:0000313" key="2">
    <source>
        <dbReference type="Proteomes" id="UP000597206"/>
    </source>
</evidence>
<dbReference type="InterPro" id="IPR046653">
    <property type="entry name" value="DUF6765"/>
</dbReference>
<proteinExistence type="predicted"/>
<keyword evidence="2" id="KW-1185">Reference proteome</keyword>
<sequence>MQTSMHYHAIFCLSRAAGLNVETAKRIAFGSEFVDHLEHPNKVSITFKDGDKLSYFPTLLPSIEDPFCYTQSRCWNSWVPFHFLPACDIGSKTPLVSDKTQQRRASICQQDSPISVAMISAAIARSAAYFNHSNASLADIGLGVALHVFADTYSHHGFSGLQSHFNDCKVVTKDPLLVKLLIIEHISSKSKSSFSHMLDDIETDISEEVKKLCLDEGLSEDALSDTLTRMSCGHAQALTLPDIPYLNFDVFWTHFINRGTKAKTQRDNQQAFITACMDIYDYLRLYNGKTQKTEANVTEDELRKIVTHIIETEVNATKREELWVTAYEAGHFSKNTEPDILQQEFPDFEQDMKQFTQELGDAGSMTKTQFEQTRSGMFIQATEEHREYVLEKLIPEEFRFYDYWTNEKSLTDEIVLTPKNKKEFAKELENIESKTHVPHY</sequence>
<gene>
    <name evidence="1" type="ORF">I1A42_18570</name>
</gene>
<protein>
    <submittedName>
        <fullName evidence="1">Uncharacterized protein</fullName>
    </submittedName>
</protein>
<dbReference type="EMBL" id="JADPMR010000004">
    <property type="protein sequence ID" value="MBF9002479.1"/>
    <property type="molecule type" value="Genomic_DNA"/>
</dbReference>
<organism evidence="1 2">
    <name type="scientific">Vibrio nitrifigilis</name>
    <dbReference type="NCBI Taxonomy" id="2789781"/>
    <lineage>
        <taxon>Bacteria</taxon>
        <taxon>Pseudomonadati</taxon>
        <taxon>Pseudomonadota</taxon>
        <taxon>Gammaproteobacteria</taxon>
        <taxon>Vibrionales</taxon>
        <taxon>Vibrionaceae</taxon>
        <taxon>Vibrio</taxon>
    </lineage>
</organism>